<evidence type="ECO:0000313" key="3">
    <source>
        <dbReference type="EMBL" id="NYH79853.1"/>
    </source>
</evidence>
<dbReference type="AlphaFoldDB" id="A0A852ZCX0"/>
<dbReference type="Proteomes" id="UP000548304">
    <property type="component" value="Unassembled WGS sequence"/>
</dbReference>
<dbReference type="EMBL" id="JACBYW010000005">
    <property type="protein sequence ID" value="NYH79853.1"/>
    <property type="molecule type" value="Genomic_DNA"/>
</dbReference>
<keyword evidence="4" id="KW-1185">Reference proteome</keyword>
<name>A0A852ZCX0_9ACTN</name>
<protein>
    <submittedName>
        <fullName evidence="3">Saccharopine dehydrogenase (NAD+, L-lysine-forming)</fullName>
        <ecNumber evidence="3">1.5.1.7</ecNumber>
    </submittedName>
</protein>
<dbReference type="Gene3D" id="3.40.50.720">
    <property type="entry name" value="NAD(P)-binding Rossmann-like Domain"/>
    <property type="match status" value="1"/>
</dbReference>
<dbReference type="EC" id="1.5.1.7" evidence="3"/>
<dbReference type="Pfam" id="PF03435">
    <property type="entry name" value="Sacchrp_dh_NADP"/>
    <property type="match status" value="1"/>
</dbReference>
<sequence length="385" mass="40629">MGTARDDLEAELRDVRAPPAGAMSRGPRRSEGCLMVWMLYGATGYTGRLIAELAVRRGHEPVLAGRDARKLADIAIPLGLEYRTLDLRDSGGLERGLRDVDAVAHCAGPFSRTAAPVVEACLRTGTHYLDITGEIEVFEAIFGRDERATAEGVTLLPGAGFDVVPTDCLAAMVAAELPGATDLDLAFRPVGGVSPGTVKSALEGVGLGGRVRVDGRLRTVPVGWRRRSVEFPSGTRTVASLPWGDVATAYRSTGIGTITTFAALPGLNRMGRRSEGLIGRLLGTPAVRRSAETAIDLLVRGPASSTRANGRVEVYAEAGDQQGNGVRAALVGPDTYELTAESVLRIVRALEQGQPAAGVRTPATAFGADFVRELPGVRVVEPEHF</sequence>
<evidence type="ECO:0000259" key="2">
    <source>
        <dbReference type="Pfam" id="PF03435"/>
    </source>
</evidence>
<evidence type="ECO:0000313" key="4">
    <source>
        <dbReference type="Proteomes" id="UP000548304"/>
    </source>
</evidence>
<proteinExistence type="predicted"/>
<gene>
    <name evidence="3" type="ORF">FHR84_003191</name>
</gene>
<evidence type="ECO:0000256" key="1">
    <source>
        <dbReference type="SAM" id="MobiDB-lite"/>
    </source>
</evidence>
<keyword evidence="3" id="KW-0560">Oxidoreductase</keyword>
<feature type="compositionally biased region" description="Basic and acidic residues" evidence="1">
    <location>
        <begin position="1"/>
        <end position="16"/>
    </location>
</feature>
<dbReference type="GO" id="GO:0004754">
    <property type="term" value="F:saccharopine dehydrogenase (NAD+, L-lysine-forming) activity"/>
    <property type="evidence" value="ECO:0007669"/>
    <property type="project" value="UniProtKB-EC"/>
</dbReference>
<dbReference type="InterPro" id="IPR005097">
    <property type="entry name" value="Sacchrp_dh_NADP-bd"/>
</dbReference>
<organism evidence="3 4">
    <name type="scientific">Actinopolyspora biskrensis</name>
    <dbReference type="NCBI Taxonomy" id="1470178"/>
    <lineage>
        <taxon>Bacteria</taxon>
        <taxon>Bacillati</taxon>
        <taxon>Actinomycetota</taxon>
        <taxon>Actinomycetes</taxon>
        <taxon>Actinopolysporales</taxon>
        <taxon>Actinopolysporaceae</taxon>
        <taxon>Actinopolyspora</taxon>
    </lineage>
</organism>
<dbReference type="RefSeq" id="WP_246300590.1">
    <property type="nucleotide sequence ID" value="NZ_JACBYW010000005.1"/>
</dbReference>
<dbReference type="PANTHER" id="PTHR43781">
    <property type="entry name" value="SACCHAROPINE DEHYDROGENASE"/>
    <property type="match status" value="1"/>
</dbReference>
<dbReference type="PANTHER" id="PTHR43781:SF1">
    <property type="entry name" value="SACCHAROPINE DEHYDROGENASE"/>
    <property type="match status" value="1"/>
</dbReference>
<reference evidence="3 4" key="1">
    <citation type="submission" date="2020-07" db="EMBL/GenBank/DDBJ databases">
        <title>Genomic Encyclopedia of Type Strains, Phase III (KMG-III): the genomes of soil and plant-associated and newly described type strains.</title>
        <authorList>
            <person name="Whitman W."/>
        </authorList>
    </citation>
    <scope>NUCLEOTIDE SEQUENCE [LARGE SCALE GENOMIC DNA]</scope>
    <source>
        <strain evidence="3 4">CECT 8576</strain>
    </source>
</reference>
<accession>A0A852ZCX0</accession>
<dbReference type="SUPFAM" id="SSF51735">
    <property type="entry name" value="NAD(P)-binding Rossmann-fold domains"/>
    <property type="match status" value="1"/>
</dbReference>
<comment type="caution">
    <text evidence="3">The sequence shown here is derived from an EMBL/GenBank/DDBJ whole genome shotgun (WGS) entry which is preliminary data.</text>
</comment>
<dbReference type="InterPro" id="IPR036291">
    <property type="entry name" value="NAD(P)-bd_dom_sf"/>
</dbReference>
<feature type="domain" description="Saccharopine dehydrogenase NADP binding" evidence="2">
    <location>
        <begin position="38"/>
        <end position="155"/>
    </location>
</feature>
<feature type="region of interest" description="Disordered" evidence="1">
    <location>
        <begin position="1"/>
        <end position="26"/>
    </location>
</feature>